<dbReference type="GO" id="GO:0008017">
    <property type="term" value="F:microtubule binding"/>
    <property type="evidence" value="ECO:0007669"/>
    <property type="project" value="TreeGrafter"/>
</dbReference>
<dbReference type="OrthoDB" id="415706at2759"/>
<feature type="domain" description="GED" evidence="4">
    <location>
        <begin position="657"/>
        <end position="745"/>
    </location>
</feature>
<dbReference type="Pfam" id="PF01031">
    <property type="entry name" value="Dynamin_M"/>
    <property type="match status" value="1"/>
</dbReference>
<dbReference type="GO" id="GO:0005739">
    <property type="term" value="C:mitochondrion"/>
    <property type="evidence" value="ECO:0007669"/>
    <property type="project" value="TreeGrafter"/>
</dbReference>
<dbReference type="InterPro" id="IPR030381">
    <property type="entry name" value="G_DYNAMIN_dom"/>
</dbReference>
<dbReference type="CDD" id="cd08771">
    <property type="entry name" value="DLP_1"/>
    <property type="match status" value="1"/>
</dbReference>
<evidence type="ECO:0000256" key="3">
    <source>
        <dbReference type="SAM" id="MobiDB-lite"/>
    </source>
</evidence>
<feature type="region of interest" description="Disordered" evidence="3">
    <location>
        <begin position="441"/>
        <end position="472"/>
    </location>
</feature>
<dbReference type="PRINTS" id="PR00195">
    <property type="entry name" value="DYNAMIN"/>
</dbReference>
<dbReference type="Gene3D" id="3.40.50.300">
    <property type="entry name" value="P-loop containing nucleotide triphosphate hydrolases"/>
    <property type="match status" value="1"/>
</dbReference>
<sequence length="745" mass="82971">MAPAGLGSHTILAKIDKLRELNLVVVGDQSSGKSSVLESLTGFSFPRAAGLCTRYATQITCCRDPIKSVHVSIIPRPEANDELKARLLAFHRRSTELDNDELVKIFNEVCYQTCRRLCFSSLTHAYMEQANQTMGIRMTTDSKGSGCGGAFSQDILKIEVNGPEEVHLTVIDVPGIFRVPTPGLTTETDITLVENMVKSYMNNSRTIILAVMPCNVDSATQEVLKLAEVADPDGTRTMGVLTKPDLATEKATRDAVMELILGKRSKLKLGYYVVKNRSADDGTSTLAERSASETAFFLSPPWTNASERCGIVALKGRLRHLLTSVSKQEFPHVKAEVEQRLYSRKADLETMGPARADHGSQRMFLGKIASRFQAAKQAAVTGLYSSDSIFKTDPDFKLITKIILMNEAFSDTFWKRSHVYSFGPAVDDEGETAFGDVSDKEEAADVDDADGSDDSCSDDSDSSSSNCSEPPAVKYPELQSIIQEEDYRCPEPVDESILNHIQKIFASSRGPELGTFGGTVLSAIFELQSQKWVPLALSHTSKAILLVHDFIFRLLQKLCPEKQVKDQLWHNLLLEKLGDRYRTAMQHARFLLEVERSGYPTTFNHYFNSTLQQKRGRRISMPLKKKVILSEKSKTEWISASEIDKCVTQMSNKDQVCEDILDTLASYYKVSRKRFVDVICQQVISHFLLNGRDSPLNLFCPDLIMGLDDDQLEAIAGEDDVSKQQRQALEREVKSLEAALQVLRV</sequence>
<feature type="compositionally biased region" description="Acidic residues" evidence="3">
    <location>
        <begin position="444"/>
        <end position="461"/>
    </location>
</feature>
<evidence type="ECO:0000259" key="5">
    <source>
        <dbReference type="PROSITE" id="PS51718"/>
    </source>
</evidence>
<comment type="caution">
    <text evidence="6">The sequence shown here is derived from an EMBL/GenBank/DDBJ whole genome shotgun (WGS) entry which is preliminary data.</text>
</comment>
<dbReference type="GO" id="GO:0016020">
    <property type="term" value="C:membrane"/>
    <property type="evidence" value="ECO:0007669"/>
    <property type="project" value="TreeGrafter"/>
</dbReference>
<dbReference type="InterPro" id="IPR000375">
    <property type="entry name" value="Dynamin_stalk"/>
</dbReference>
<proteinExistence type="predicted"/>
<dbReference type="SMART" id="SM00053">
    <property type="entry name" value="DYNc"/>
    <property type="match status" value="1"/>
</dbReference>
<dbReference type="GO" id="GO:0016559">
    <property type="term" value="P:peroxisome fission"/>
    <property type="evidence" value="ECO:0007669"/>
    <property type="project" value="TreeGrafter"/>
</dbReference>
<dbReference type="EMBL" id="LKCN02000005">
    <property type="protein sequence ID" value="RCI14100.1"/>
    <property type="molecule type" value="Genomic_DNA"/>
</dbReference>
<evidence type="ECO:0000256" key="1">
    <source>
        <dbReference type="ARBA" id="ARBA00022741"/>
    </source>
</evidence>
<dbReference type="InterPro" id="IPR045063">
    <property type="entry name" value="Dynamin_N"/>
</dbReference>
<dbReference type="InterPro" id="IPR027417">
    <property type="entry name" value="P-loop_NTPase"/>
</dbReference>
<dbReference type="GO" id="GO:0048312">
    <property type="term" value="P:intracellular distribution of mitochondria"/>
    <property type="evidence" value="ECO:0007669"/>
    <property type="project" value="TreeGrafter"/>
</dbReference>
<dbReference type="SUPFAM" id="SSF52540">
    <property type="entry name" value="P-loop containing nucleoside triphosphate hydrolases"/>
    <property type="match status" value="1"/>
</dbReference>
<accession>A0A367LI64</accession>
<dbReference type="PANTHER" id="PTHR11566:SF215">
    <property type="entry name" value="DYNAMIN GTPASE"/>
    <property type="match status" value="1"/>
</dbReference>
<dbReference type="Pfam" id="PF02212">
    <property type="entry name" value="GED"/>
    <property type="match status" value="1"/>
</dbReference>
<evidence type="ECO:0000313" key="7">
    <source>
        <dbReference type="Proteomes" id="UP000253664"/>
    </source>
</evidence>
<dbReference type="GO" id="GO:0003924">
    <property type="term" value="F:GTPase activity"/>
    <property type="evidence" value="ECO:0007669"/>
    <property type="project" value="InterPro"/>
</dbReference>
<keyword evidence="7" id="KW-1185">Reference proteome</keyword>
<dbReference type="PROSITE" id="PS51388">
    <property type="entry name" value="GED"/>
    <property type="match status" value="1"/>
</dbReference>
<reference evidence="6 7" key="1">
    <citation type="journal article" date="2015" name="BMC Genomics">
        <title>Insights from the genome of Ophiocordyceps polyrhachis-furcata to pathogenicity and host specificity in insect fungi.</title>
        <authorList>
            <person name="Wichadakul D."/>
            <person name="Kobmoo N."/>
            <person name="Ingsriswang S."/>
            <person name="Tangphatsornruang S."/>
            <person name="Chantasingh D."/>
            <person name="Luangsa-ard J.J."/>
            <person name="Eurwilaichitr L."/>
        </authorList>
    </citation>
    <scope>NUCLEOTIDE SEQUENCE [LARGE SCALE GENOMIC DNA]</scope>
    <source>
        <strain evidence="6 7">BCC 54312</strain>
    </source>
</reference>
<dbReference type="GO" id="GO:0005525">
    <property type="term" value="F:GTP binding"/>
    <property type="evidence" value="ECO:0007669"/>
    <property type="project" value="InterPro"/>
</dbReference>
<organism evidence="6 7">
    <name type="scientific">Ophiocordyceps polyrhachis-furcata BCC 54312</name>
    <dbReference type="NCBI Taxonomy" id="1330021"/>
    <lineage>
        <taxon>Eukaryota</taxon>
        <taxon>Fungi</taxon>
        <taxon>Dikarya</taxon>
        <taxon>Ascomycota</taxon>
        <taxon>Pezizomycotina</taxon>
        <taxon>Sordariomycetes</taxon>
        <taxon>Hypocreomycetidae</taxon>
        <taxon>Hypocreales</taxon>
        <taxon>Ophiocordycipitaceae</taxon>
        <taxon>Ophiocordyceps</taxon>
    </lineage>
</organism>
<dbReference type="InterPro" id="IPR020850">
    <property type="entry name" value="GED_dom"/>
</dbReference>
<dbReference type="GO" id="GO:0006897">
    <property type="term" value="P:endocytosis"/>
    <property type="evidence" value="ECO:0007669"/>
    <property type="project" value="TreeGrafter"/>
</dbReference>
<dbReference type="InterPro" id="IPR003130">
    <property type="entry name" value="GED"/>
</dbReference>
<gene>
    <name evidence="6" type="ORF">L249_8074</name>
</gene>
<dbReference type="PANTHER" id="PTHR11566">
    <property type="entry name" value="DYNAMIN"/>
    <property type="match status" value="1"/>
</dbReference>
<name>A0A367LI64_9HYPO</name>
<keyword evidence="2" id="KW-0342">GTP-binding</keyword>
<evidence type="ECO:0000256" key="2">
    <source>
        <dbReference type="ARBA" id="ARBA00023134"/>
    </source>
</evidence>
<dbReference type="Pfam" id="PF00350">
    <property type="entry name" value="Dynamin_N"/>
    <property type="match status" value="1"/>
</dbReference>
<feature type="domain" description="Dynamin-type G" evidence="5">
    <location>
        <begin position="17"/>
        <end position="331"/>
    </location>
</feature>
<dbReference type="GO" id="GO:0000266">
    <property type="term" value="P:mitochondrial fission"/>
    <property type="evidence" value="ECO:0007669"/>
    <property type="project" value="TreeGrafter"/>
</dbReference>
<dbReference type="InterPro" id="IPR022812">
    <property type="entry name" value="Dynamin"/>
</dbReference>
<evidence type="ECO:0000313" key="6">
    <source>
        <dbReference type="EMBL" id="RCI14100.1"/>
    </source>
</evidence>
<dbReference type="PROSITE" id="PS51718">
    <property type="entry name" value="G_DYNAMIN_2"/>
    <property type="match status" value="1"/>
</dbReference>
<evidence type="ECO:0008006" key="8">
    <source>
        <dbReference type="Google" id="ProtNLM"/>
    </source>
</evidence>
<protein>
    <recommendedName>
        <fullName evidence="8">GED domain-containing protein</fullName>
    </recommendedName>
</protein>
<evidence type="ECO:0000259" key="4">
    <source>
        <dbReference type="PROSITE" id="PS51388"/>
    </source>
</evidence>
<keyword evidence="1" id="KW-0547">Nucleotide-binding</keyword>
<dbReference type="STRING" id="1330021.A0A367LI64"/>
<dbReference type="Proteomes" id="UP000253664">
    <property type="component" value="Unassembled WGS sequence"/>
</dbReference>
<dbReference type="GO" id="GO:0005874">
    <property type="term" value="C:microtubule"/>
    <property type="evidence" value="ECO:0007669"/>
    <property type="project" value="TreeGrafter"/>
</dbReference>
<dbReference type="InterPro" id="IPR001401">
    <property type="entry name" value="Dynamin_GTPase"/>
</dbReference>
<dbReference type="AlphaFoldDB" id="A0A367LI64"/>